<dbReference type="PANTHER" id="PTHR45772">
    <property type="entry name" value="CONSERVED COMPONENT OF ABC TRANSPORTER FOR NATURAL AMINO ACIDS-RELATED"/>
    <property type="match status" value="1"/>
</dbReference>
<dbReference type="InterPro" id="IPR003593">
    <property type="entry name" value="AAA+_ATPase"/>
</dbReference>
<dbReference type="RefSeq" id="WP_367953772.1">
    <property type="nucleotide sequence ID" value="NZ_JBDPGJ010000002.1"/>
</dbReference>
<dbReference type="InterPro" id="IPR051120">
    <property type="entry name" value="ABC_AA/LPS_Transport"/>
</dbReference>
<dbReference type="CDD" id="cd03219">
    <property type="entry name" value="ABC_Mj1267_LivG_branched"/>
    <property type="match status" value="1"/>
</dbReference>
<dbReference type="Gene3D" id="3.40.50.300">
    <property type="entry name" value="P-loop containing nucleotide triphosphate hydrolases"/>
    <property type="match status" value="1"/>
</dbReference>
<gene>
    <name evidence="5" type="ORF">ABGN05_09525</name>
</gene>
<sequence>MTAEAPVLDVRNISKSFGGIKAVDDVSFTVNRGEILGLIGPNGSGKSTLFNCILGQSRPDKGKVEVNGKPVLGMRPCDLSKRLGVARTFQMLQVFPQMTVLDNIILAGQEHSGTMLGRLMGASDAGLTESADRLIAFFRLGHLRDELAGSLSYGQQKLLDAAMAFMAGPQLVLLDEPAGGVNLTMLEHLKDRLSTYNRENGSTFVVIEHNMEFVMSLCTRILVLANGAIIAEGSPEEVRANPIVIEAYLGS</sequence>
<evidence type="ECO:0000256" key="2">
    <source>
        <dbReference type="ARBA" id="ARBA00022741"/>
    </source>
</evidence>
<dbReference type="EMBL" id="JBDPGJ010000002">
    <property type="protein sequence ID" value="MEX0405899.1"/>
    <property type="molecule type" value="Genomic_DNA"/>
</dbReference>
<dbReference type="InterPro" id="IPR027417">
    <property type="entry name" value="P-loop_NTPase"/>
</dbReference>
<dbReference type="InterPro" id="IPR003439">
    <property type="entry name" value="ABC_transporter-like_ATP-bd"/>
</dbReference>
<comment type="caution">
    <text evidence="5">The sequence shown here is derived from an EMBL/GenBank/DDBJ whole genome shotgun (WGS) entry which is preliminary data.</text>
</comment>
<keyword evidence="2" id="KW-0547">Nucleotide-binding</keyword>
<dbReference type="PANTHER" id="PTHR45772:SF9">
    <property type="entry name" value="CONSERVED COMPONENT OF ABC TRANSPORTER FOR NATURAL AMINO ACIDS"/>
    <property type="match status" value="1"/>
</dbReference>
<dbReference type="PROSITE" id="PS50893">
    <property type="entry name" value="ABC_TRANSPORTER_2"/>
    <property type="match status" value="1"/>
</dbReference>
<protein>
    <submittedName>
        <fullName evidence="5">ABC transporter ATP-binding protein</fullName>
    </submittedName>
</protein>
<dbReference type="InterPro" id="IPR032823">
    <property type="entry name" value="BCA_ABC_TP_C"/>
</dbReference>
<evidence type="ECO:0000313" key="6">
    <source>
        <dbReference type="Proteomes" id="UP001556692"/>
    </source>
</evidence>
<organism evidence="5 6">
    <name type="scientific">Aquibium pacificus</name>
    <dbReference type="NCBI Taxonomy" id="3153579"/>
    <lineage>
        <taxon>Bacteria</taxon>
        <taxon>Pseudomonadati</taxon>
        <taxon>Pseudomonadota</taxon>
        <taxon>Alphaproteobacteria</taxon>
        <taxon>Hyphomicrobiales</taxon>
        <taxon>Phyllobacteriaceae</taxon>
        <taxon>Aquibium</taxon>
    </lineage>
</organism>
<dbReference type="Proteomes" id="UP001556692">
    <property type="component" value="Unassembled WGS sequence"/>
</dbReference>
<dbReference type="GO" id="GO:0005524">
    <property type="term" value="F:ATP binding"/>
    <property type="evidence" value="ECO:0007669"/>
    <property type="project" value="UniProtKB-KW"/>
</dbReference>
<reference evidence="5 6" key="1">
    <citation type="submission" date="2024-05" db="EMBL/GenBank/DDBJ databases">
        <authorList>
            <person name="Jiang F."/>
        </authorList>
    </citation>
    <scope>NUCLEOTIDE SEQUENCE [LARGE SCALE GENOMIC DNA]</scope>
    <source>
        <strain evidence="5 6">LZ166</strain>
    </source>
</reference>
<evidence type="ECO:0000313" key="5">
    <source>
        <dbReference type="EMBL" id="MEX0405899.1"/>
    </source>
</evidence>
<evidence type="ECO:0000256" key="1">
    <source>
        <dbReference type="ARBA" id="ARBA00022448"/>
    </source>
</evidence>
<keyword evidence="1" id="KW-0813">Transport</keyword>
<dbReference type="SUPFAM" id="SSF52540">
    <property type="entry name" value="P-loop containing nucleoside triphosphate hydrolases"/>
    <property type="match status" value="1"/>
</dbReference>
<dbReference type="SMART" id="SM00382">
    <property type="entry name" value="AAA"/>
    <property type="match status" value="1"/>
</dbReference>
<evidence type="ECO:0000259" key="4">
    <source>
        <dbReference type="PROSITE" id="PS50893"/>
    </source>
</evidence>
<name>A0ABV3SGK8_9HYPH</name>
<keyword evidence="6" id="KW-1185">Reference proteome</keyword>
<accession>A0ABV3SGK8</accession>
<evidence type="ECO:0000256" key="3">
    <source>
        <dbReference type="ARBA" id="ARBA00022840"/>
    </source>
</evidence>
<dbReference type="Pfam" id="PF12399">
    <property type="entry name" value="BCA_ABC_TP_C"/>
    <property type="match status" value="1"/>
</dbReference>
<proteinExistence type="predicted"/>
<feature type="domain" description="ABC transporter" evidence="4">
    <location>
        <begin position="8"/>
        <end position="251"/>
    </location>
</feature>
<keyword evidence="3 5" id="KW-0067">ATP-binding</keyword>
<dbReference type="Pfam" id="PF00005">
    <property type="entry name" value="ABC_tran"/>
    <property type="match status" value="1"/>
</dbReference>